<dbReference type="Proteomes" id="UP000282656">
    <property type="component" value="Unassembled WGS sequence"/>
</dbReference>
<gene>
    <name evidence="1" type="ORF">D7X96_38135</name>
</gene>
<dbReference type="AlphaFoldDB" id="A0A3A8PN14"/>
<dbReference type="OrthoDB" id="7592571at2"/>
<protein>
    <submittedName>
        <fullName evidence="1">Uncharacterized protein</fullName>
    </submittedName>
</protein>
<evidence type="ECO:0000313" key="1">
    <source>
        <dbReference type="EMBL" id="RKH57578.1"/>
    </source>
</evidence>
<keyword evidence="2" id="KW-1185">Reference proteome</keyword>
<dbReference type="RefSeq" id="WP_121771931.1">
    <property type="nucleotide sequence ID" value="NZ_RAWM01000219.1"/>
</dbReference>
<name>A0A3A8PN14_9BACT</name>
<proteinExistence type="predicted"/>
<accession>A0A3A8PN14</accession>
<dbReference type="EMBL" id="RAWM01000219">
    <property type="protein sequence ID" value="RKH57578.1"/>
    <property type="molecule type" value="Genomic_DNA"/>
</dbReference>
<sequence length="575" mass="62703">MLVHGDHPRALDPRKVLGPLRARLRRLDTLPPGLERHAELVTLFIEASVLAQGLLDAADEAGPRSETWLSLPLELARRLGDSWDGVTATGKASLALLESLERSPLPAQVTLKEPEGYAHFALYPELYLEAARASRLAGSTRVVGVRSIGTGLACIVAAGLDASKPPLTVRPEGPPFERRLSPGPQLTRALEAVARADAVAIVDEGPGLSGSSFGAVADFLEARSLPRERLHFFPSHEGAPGPMASGHQRARWAQVHRHTADFNTCAARLAAWVEDLTGPAIAPLEDISAGAWRRHLIPDPRDWPAVHVQQERRKYLLTTDQGTFLLRFAGLGVPAEHRAHRARQLAEAGFTPPVTGLRHGFLVQPWLEPPRACLRPRAMPLEHLGHYLGFRARTFPAPEPGRGASMSQLLEMARYNTSQILGEESARALDAWAVHLDALEQAARPVETDHKLQAWEWLELPGGQVLKTDAVDHHAGLDLVGCQDVAWDIVGAAVELDLSEPELATQVERTCGHPVSPLLLCFYEPCYLAFQCGHHTLAATALEAIAPDEAVRLHAAAARYALRLKDALRRQPKKH</sequence>
<evidence type="ECO:0000313" key="2">
    <source>
        <dbReference type="Proteomes" id="UP000282656"/>
    </source>
</evidence>
<organism evidence="1 2">
    <name type="scientific">Corallococcus interemptor</name>
    <dbReference type="NCBI Taxonomy" id="2316720"/>
    <lineage>
        <taxon>Bacteria</taxon>
        <taxon>Pseudomonadati</taxon>
        <taxon>Myxococcota</taxon>
        <taxon>Myxococcia</taxon>
        <taxon>Myxococcales</taxon>
        <taxon>Cystobacterineae</taxon>
        <taxon>Myxococcaceae</taxon>
        <taxon>Corallococcus</taxon>
    </lineage>
</organism>
<comment type="caution">
    <text evidence="1">The sequence shown here is derived from an EMBL/GenBank/DDBJ whole genome shotgun (WGS) entry which is preliminary data.</text>
</comment>
<reference evidence="2" key="1">
    <citation type="submission" date="2018-09" db="EMBL/GenBank/DDBJ databases">
        <authorList>
            <person name="Livingstone P.G."/>
            <person name="Whitworth D.E."/>
        </authorList>
    </citation>
    <scope>NUCLEOTIDE SEQUENCE [LARGE SCALE GENOMIC DNA]</scope>
    <source>
        <strain evidence="2">AB047A</strain>
    </source>
</reference>